<reference evidence="3" key="1">
    <citation type="submission" date="2011-05" db="EMBL/GenBank/DDBJ databases">
        <title>The genome sequence of Vittaforma corneae strain ATCC 50505.</title>
        <authorList>
            <consortium name="The Broad Institute Genome Sequencing Platform"/>
            <person name="Cuomo C."/>
            <person name="Didier E."/>
            <person name="Bowers L."/>
            <person name="Young S.K."/>
            <person name="Zeng Q."/>
            <person name="Gargeya S."/>
            <person name="Fitzgerald M."/>
            <person name="Haas B."/>
            <person name="Abouelleil A."/>
            <person name="Alvarado L."/>
            <person name="Arachchi H.M."/>
            <person name="Berlin A."/>
            <person name="Chapman S.B."/>
            <person name="Gearin G."/>
            <person name="Goldberg J."/>
            <person name="Griggs A."/>
            <person name="Gujja S."/>
            <person name="Hansen M."/>
            <person name="Heiman D."/>
            <person name="Howarth C."/>
            <person name="Larimer J."/>
            <person name="Lui A."/>
            <person name="MacDonald P.J.P."/>
            <person name="McCowen C."/>
            <person name="Montmayeur A."/>
            <person name="Murphy C."/>
            <person name="Neiman D."/>
            <person name="Pearson M."/>
            <person name="Priest M."/>
            <person name="Roberts A."/>
            <person name="Saif S."/>
            <person name="Shea T."/>
            <person name="Sisk P."/>
            <person name="Stolte C."/>
            <person name="Sykes S."/>
            <person name="Wortman J."/>
            <person name="Nusbaum C."/>
            <person name="Birren B."/>
        </authorList>
    </citation>
    <scope>NUCLEOTIDE SEQUENCE [LARGE SCALE GENOMIC DNA]</scope>
    <source>
        <strain evidence="3">ATCC 50505</strain>
    </source>
</reference>
<protein>
    <submittedName>
        <fullName evidence="2">Uncharacterized protein</fullName>
    </submittedName>
</protein>
<sequence>MMIAIGRVGFMLLGFGFIAQISAAEFISSGIIMRDTNCETVNFDQGMSSVEASLVNTDQAMMSKLVAGVISCLCLTGESGDASFALNDRNFRRSLKNALKYFIRNRDDLLDAFSRFDAMAADVMRITDQDSKTPQEIETLGILMGNPTFRGFMSRVGSALKDYSRASNLYRRRNGLSKIEDRKQEFSTLLKLFLQKDLAADPQNEKRARLSYEVSLVDEILGSFEDDLSPNQRQIELVNQAYQKISDNARNISALYRLVMTIPSNCSSSTIDEIFNSFIEELTRICDRFSADD</sequence>
<evidence type="ECO:0000256" key="1">
    <source>
        <dbReference type="SAM" id="SignalP"/>
    </source>
</evidence>
<dbReference type="RefSeq" id="XP_007605210.1">
    <property type="nucleotide sequence ID" value="XM_007605148.1"/>
</dbReference>
<dbReference type="AlphaFoldDB" id="L2GJZ6"/>
<gene>
    <name evidence="2" type="ORF">VICG_01765</name>
</gene>
<name>L2GJZ6_VITCO</name>
<dbReference type="HOGENOM" id="CLU_950625_0_0_1"/>
<feature type="signal peptide" evidence="1">
    <location>
        <begin position="1"/>
        <end position="23"/>
    </location>
</feature>
<dbReference type="EMBL" id="JH370148">
    <property type="protein sequence ID" value="ELA41166.1"/>
    <property type="molecule type" value="Genomic_DNA"/>
</dbReference>
<evidence type="ECO:0000313" key="2">
    <source>
        <dbReference type="EMBL" id="ELA41166.1"/>
    </source>
</evidence>
<keyword evidence="3" id="KW-1185">Reference proteome</keyword>
<dbReference type="GeneID" id="19882475"/>
<accession>L2GJZ6</accession>
<proteinExistence type="predicted"/>
<feature type="chain" id="PRO_5003960204" evidence="1">
    <location>
        <begin position="24"/>
        <end position="293"/>
    </location>
</feature>
<dbReference type="Proteomes" id="UP000011082">
    <property type="component" value="Unassembled WGS sequence"/>
</dbReference>
<keyword evidence="1" id="KW-0732">Signal</keyword>
<evidence type="ECO:0000313" key="3">
    <source>
        <dbReference type="Proteomes" id="UP000011082"/>
    </source>
</evidence>
<dbReference type="InParanoid" id="L2GJZ6"/>
<organism evidence="2 3">
    <name type="scientific">Vittaforma corneae (strain ATCC 50505)</name>
    <name type="common">Microsporidian parasite</name>
    <name type="synonym">Nosema corneum</name>
    <dbReference type="NCBI Taxonomy" id="993615"/>
    <lineage>
        <taxon>Eukaryota</taxon>
        <taxon>Fungi</taxon>
        <taxon>Fungi incertae sedis</taxon>
        <taxon>Microsporidia</taxon>
        <taxon>Nosematidae</taxon>
        <taxon>Vittaforma</taxon>
    </lineage>
</organism>
<dbReference type="VEuPathDB" id="MicrosporidiaDB:VICG_01765"/>